<name>A0A931MMD4_9SPHN</name>
<organism evidence="2 3">
    <name type="scientific">Novosphingobium aureum</name>
    <dbReference type="NCBI Taxonomy" id="2792964"/>
    <lineage>
        <taxon>Bacteria</taxon>
        <taxon>Pseudomonadati</taxon>
        <taxon>Pseudomonadota</taxon>
        <taxon>Alphaproteobacteria</taxon>
        <taxon>Sphingomonadales</taxon>
        <taxon>Sphingomonadaceae</taxon>
        <taxon>Novosphingobium</taxon>
    </lineage>
</organism>
<dbReference type="Proteomes" id="UP000617634">
    <property type="component" value="Unassembled WGS sequence"/>
</dbReference>
<keyword evidence="3" id="KW-1185">Reference proteome</keyword>
<dbReference type="RefSeq" id="WP_197165481.1">
    <property type="nucleotide sequence ID" value="NZ_JADZGI010000002.1"/>
</dbReference>
<sequence length="97" mass="10991">MRRDPAFEWFFLAHDAWWLWAESLMVISMRTSGALMGQPGTGREMQRMVAEKLRAAALLPVALSGAGSASPAETAHKAVRHYRKRVSANRRRLARQR</sequence>
<protein>
    <submittedName>
        <fullName evidence="2">Uncharacterized protein</fullName>
    </submittedName>
</protein>
<evidence type="ECO:0000256" key="1">
    <source>
        <dbReference type="SAM" id="MobiDB-lite"/>
    </source>
</evidence>
<reference evidence="2" key="1">
    <citation type="submission" date="2020-11" db="EMBL/GenBank/DDBJ databases">
        <title>Novosphingobium aureum sp. nov., a marine bacterium isolated from sediment of a salt flat.</title>
        <authorList>
            <person name="Yoo Y."/>
            <person name="Kim J.-J."/>
        </authorList>
    </citation>
    <scope>NUCLEOTIDE SEQUENCE</scope>
    <source>
        <strain evidence="2">YJ-S2-02</strain>
    </source>
</reference>
<evidence type="ECO:0000313" key="3">
    <source>
        <dbReference type="Proteomes" id="UP000617634"/>
    </source>
</evidence>
<dbReference type="AlphaFoldDB" id="A0A931MMD4"/>
<feature type="region of interest" description="Disordered" evidence="1">
    <location>
        <begin position="66"/>
        <end position="97"/>
    </location>
</feature>
<feature type="compositionally biased region" description="Basic residues" evidence="1">
    <location>
        <begin position="77"/>
        <end position="97"/>
    </location>
</feature>
<proteinExistence type="predicted"/>
<accession>A0A931MMD4</accession>
<evidence type="ECO:0000313" key="2">
    <source>
        <dbReference type="EMBL" id="MBH0114295.1"/>
    </source>
</evidence>
<comment type="caution">
    <text evidence="2">The sequence shown here is derived from an EMBL/GenBank/DDBJ whole genome shotgun (WGS) entry which is preliminary data.</text>
</comment>
<dbReference type="EMBL" id="JADZGI010000002">
    <property type="protein sequence ID" value="MBH0114295.1"/>
    <property type="molecule type" value="Genomic_DNA"/>
</dbReference>
<gene>
    <name evidence="2" type="ORF">I5E68_15220</name>
</gene>